<dbReference type="Proteomes" id="UP000655588">
    <property type="component" value="Unassembled WGS sequence"/>
</dbReference>
<proteinExistence type="predicted"/>
<keyword evidence="2" id="KW-1185">Reference proteome</keyword>
<accession>A0A833SFR6</accession>
<dbReference type="EMBL" id="WNWW01000005">
    <property type="protein sequence ID" value="KAF3430806.1"/>
    <property type="molecule type" value="Genomic_DNA"/>
</dbReference>
<reference evidence="1" key="1">
    <citation type="submission" date="2019-11" db="EMBL/GenBank/DDBJ databases">
        <title>The nuclear and mitochondrial genomes of Frieseomelitta varia - a highly eusocial stingless bee (Meliponini) with a permanently sterile worker caste.</title>
        <authorList>
            <person name="Freitas F.C.P."/>
            <person name="Lourenco A.P."/>
            <person name="Nunes F.M.F."/>
            <person name="Paschoal A.R."/>
            <person name="Abreu F.C.P."/>
            <person name="Barbin F.O."/>
            <person name="Bataglia L."/>
            <person name="Cardoso-Junior C.A.M."/>
            <person name="Cervoni M.S."/>
            <person name="Silva S.R."/>
            <person name="Dalarmi F."/>
            <person name="Del Lama M.A."/>
            <person name="Depintor T.S."/>
            <person name="Ferreira K.M."/>
            <person name="Goria P.S."/>
            <person name="Jaskot M.C."/>
            <person name="Lago D.C."/>
            <person name="Luna-Lucena D."/>
            <person name="Moda L.M."/>
            <person name="Nascimento L."/>
            <person name="Pedrino M."/>
            <person name="Rabico F.O."/>
            <person name="Sanches F.C."/>
            <person name="Santos D.E."/>
            <person name="Santos C.G."/>
            <person name="Vieira J."/>
            <person name="Lopes T.F."/>
            <person name="Barchuk A.R."/>
            <person name="Hartfelder K."/>
            <person name="Simoes Z.L.P."/>
            <person name="Bitondi M.M.G."/>
            <person name="Pinheiro D.G."/>
        </authorList>
    </citation>
    <scope>NUCLEOTIDE SEQUENCE</scope>
    <source>
        <strain evidence="1">USP_RPSP 00005682</strain>
        <tissue evidence="1">Whole individual</tissue>
    </source>
</reference>
<sequence>MDSRIKLVRKIGNDFRINSHHNLVNDSIICMASEQLRLNAIEKYVIRKFHSVQKVFENMIILDISVNRVEVFVIIIDTSNFLHAYCFMTLCRITCGNDYIPKLETECFSTCNFKGYVNHPVYTGKREKPCVDSRIGQVARRKI</sequence>
<organism evidence="1 2">
    <name type="scientific">Frieseomelitta varia</name>
    <dbReference type="NCBI Taxonomy" id="561572"/>
    <lineage>
        <taxon>Eukaryota</taxon>
        <taxon>Metazoa</taxon>
        <taxon>Ecdysozoa</taxon>
        <taxon>Arthropoda</taxon>
        <taxon>Hexapoda</taxon>
        <taxon>Insecta</taxon>
        <taxon>Pterygota</taxon>
        <taxon>Neoptera</taxon>
        <taxon>Endopterygota</taxon>
        <taxon>Hymenoptera</taxon>
        <taxon>Apocrita</taxon>
        <taxon>Aculeata</taxon>
        <taxon>Apoidea</taxon>
        <taxon>Anthophila</taxon>
        <taxon>Apidae</taxon>
        <taxon>Frieseomelitta</taxon>
    </lineage>
</organism>
<comment type="caution">
    <text evidence="1">The sequence shown here is derived from an EMBL/GenBank/DDBJ whole genome shotgun (WGS) entry which is preliminary data.</text>
</comment>
<dbReference type="AlphaFoldDB" id="A0A833SFR6"/>
<gene>
    <name evidence="1" type="ORF">E2986_13691</name>
</gene>
<evidence type="ECO:0000313" key="2">
    <source>
        <dbReference type="Proteomes" id="UP000655588"/>
    </source>
</evidence>
<protein>
    <submittedName>
        <fullName evidence="1">Uncharacterized protein</fullName>
    </submittedName>
</protein>
<name>A0A833SFR6_9HYME</name>
<evidence type="ECO:0000313" key="1">
    <source>
        <dbReference type="EMBL" id="KAF3430806.1"/>
    </source>
</evidence>